<feature type="domain" description="HTH cro/C1-type" evidence="1">
    <location>
        <begin position="11"/>
        <end position="66"/>
    </location>
</feature>
<dbReference type="SUPFAM" id="SSF47413">
    <property type="entry name" value="lambda repressor-like DNA-binding domains"/>
    <property type="match status" value="1"/>
</dbReference>
<name>A0AAJ4VIG0_MAMSC</name>
<evidence type="ECO:0000259" key="1">
    <source>
        <dbReference type="PROSITE" id="PS50943"/>
    </source>
</evidence>
<evidence type="ECO:0000313" key="3">
    <source>
        <dbReference type="Proteomes" id="UP000274792"/>
    </source>
</evidence>
<dbReference type="InterPro" id="IPR001387">
    <property type="entry name" value="Cro/C1-type_HTH"/>
</dbReference>
<dbReference type="InterPro" id="IPR010982">
    <property type="entry name" value="Lambda_DNA-bd_dom_sf"/>
</dbReference>
<protein>
    <submittedName>
        <fullName evidence="2">XRE family transcriptional regulator</fullName>
    </submittedName>
</protein>
<dbReference type="GO" id="GO:0003677">
    <property type="term" value="F:DNA binding"/>
    <property type="evidence" value="ECO:0007669"/>
    <property type="project" value="InterPro"/>
</dbReference>
<sequence length="78" mass="9162">MTFPEVDTNRIKEIRKKKGISIEQMSNKMGFNSYQGYYKKEVGLRQFSANDISKICLILDVNYEDIFFTPIVTEKETQ</sequence>
<reference evidence="2 3" key="1">
    <citation type="submission" date="2018-10" db="EMBL/GenBank/DDBJ databases">
        <title>A collection Staphylococci species genome sequencing.</title>
        <authorList>
            <person name="Cole K."/>
        </authorList>
    </citation>
    <scope>NUCLEOTIDE SEQUENCE [LARGE SCALE GENOMIC DNA]</scope>
    <source>
        <strain evidence="3">NCTC 12218</strain>
    </source>
</reference>
<evidence type="ECO:0000313" key="2">
    <source>
        <dbReference type="EMBL" id="RTX73819.1"/>
    </source>
</evidence>
<dbReference type="EMBL" id="RXWV01000023">
    <property type="protein sequence ID" value="RTX73819.1"/>
    <property type="molecule type" value="Genomic_DNA"/>
</dbReference>
<dbReference type="Pfam" id="PF01381">
    <property type="entry name" value="HTH_3"/>
    <property type="match status" value="1"/>
</dbReference>
<dbReference type="AlphaFoldDB" id="A0AAJ4VIG0"/>
<organism evidence="2 3">
    <name type="scientific">Mammaliicoccus sciuri</name>
    <name type="common">Staphylococcus sciuri</name>
    <dbReference type="NCBI Taxonomy" id="1296"/>
    <lineage>
        <taxon>Bacteria</taxon>
        <taxon>Bacillati</taxon>
        <taxon>Bacillota</taxon>
        <taxon>Bacilli</taxon>
        <taxon>Bacillales</taxon>
        <taxon>Staphylococcaceae</taxon>
        <taxon>Mammaliicoccus</taxon>
    </lineage>
</organism>
<comment type="caution">
    <text evidence="2">The sequence shown here is derived from an EMBL/GenBank/DDBJ whole genome shotgun (WGS) entry which is preliminary data.</text>
</comment>
<dbReference type="CDD" id="cd00093">
    <property type="entry name" value="HTH_XRE"/>
    <property type="match status" value="1"/>
</dbReference>
<dbReference type="RefSeq" id="WP_126476872.1">
    <property type="nucleotide sequence ID" value="NZ_RXWV01000023.1"/>
</dbReference>
<dbReference type="Proteomes" id="UP000274792">
    <property type="component" value="Unassembled WGS sequence"/>
</dbReference>
<proteinExistence type="predicted"/>
<gene>
    <name evidence="2" type="ORF">CD117_04315</name>
</gene>
<dbReference type="PROSITE" id="PS50943">
    <property type="entry name" value="HTH_CROC1"/>
    <property type="match status" value="1"/>
</dbReference>
<accession>A0AAJ4VIG0</accession>
<dbReference type="Gene3D" id="1.10.260.40">
    <property type="entry name" value="lambda repressor-like DNA-binding domains"/>
    <property type="match status" value="1"/>
</dbReference>
<dbReference type="SMART" id="SM00530">
    <property type="entry name" value="HTH_XRE"/>
    <property type="match status" value="1"/>
</dbReference>